<keyword evidence="3" id="KW-1185">Reference proteome</keyword>
<gene>
    <name evidence="2" type="ORF">HALOF300_04781</name>
</gene>
<dbReference type="InterPro" id="IPR011008">
    <property type="entry name" value="Dimeric_a/b-barrel"/>
</dbReference>
<dbReference type="AlphaFoldDB" id="A0A7M4DRI6"/>
<dbReference type="Proteomes" id="UP000419743">
    <property type="component" value="Unassembled WGS sequence"/>
</dbReference>
<dbReference type="Gene3D" id="3.30.70.100">
    <property type="match status" value="1"/>
</dbReference>
<dbReference type="PANTHER" id="PTHR41521:SF4">
    <property type="entry name" value="BLR0684 PROTEIN"/>
    <property type="match status" value="1"/>
</dbReference>
<evidence type="ECO:0000313" key="3">
    <source>
        <dbReference type="Proteomes" id="UP000419743"/>
    </source>
</evidence>
<dbReference type="EMBL" id="CACRYJ010000067">
    <property type="protein sequence ID" value="VZO40080.1"/>
    <property type="molecule type" value="Genomic_DNA"/>
</dbReference>
<name>A0A7M4DRI6_9MICO</name>
<dbReference type="PANTHER" id="PTHR41521">
    <property type="match status" value="1"/>
</dbReference>
<dbReference type="InterPro" id="IPR010753">
    <property type="entry name" value="DUF1330"/>
</dbReference>
<feature type="domain" description="DUF1330" evidence="1">
    <location>
        <begin position="8"/>
        <end position="100"/>
    </location>
</feature>
<dbReference type="RefSeq" id="WP_156743365.1">
    <property type="nucleotide sequence ID" value="NZ_CACRYJ010000067.1"/>
</dbReference>
<reference evidence="2 3" key="1">
    <citation type="submission" date="2019-11" db="EMBL/GenBank/DDBJ databases">
        <authorList>
            <person name="Criscuolo A."/>
        </authorList>
    </citation>
    <scope>NUCLEOTIDE SEQUENCE [LARGE SCALE GENOMIC DNA]</scope>
    <source>
        <strain evidence="2">CIP111667</strain>
    </source>
</reference>
<evidence type="ECO:0000313" key="2">
    <source>
        <dbReference type="EMBL" id="VZO40080.1"/>
    </source>
</evidence>
<protein>
    <recommendedName>
        <fullName evidence="1">DUF1330 domain-containing protein</fullName>
    </recommendedName>
</protein>
<organism evidence="2 3">
    <name type="scientific">Occultella aeris</name>
    <dbReference type="NCBI Taxonomy" id="2761496"/>
    <lineage>
        <taxon>Bacteria</taxon>
        <taxon>Bacillati</taxon>
        <taxon>Actinomycetota</taxon>
        <taxon>Actinomycetes</taxon>
        <taxon>Micrococcales</taxon>
        <taxon>Ruaniaceae</taxon>
        <taxon>Occultella</taxon>
    </lineage>
</organism>
<dbReference type="Pfam" id="PF07045">
    <property type="entry name" value="DUF1330"/>
    <property type="match status" value="1"/>
</dbReference>
<accession>A0A7M4DRI6</accession>
<proteinExistence type="predicted"/>
<evidence type="ECO:0000259" key="1">
    <source>
        <dbReference type="Pfam" id="PF07045"/>
    </source>
</evidence>
<dbReference type="SUPFAM" id="SSF54909">
    <property type="entry name" value="Dimeric alpha+beta barrel"/>
    <property type="match status" value="1"/>
</dbReference>
<comment type="caution">
    <text evidence="2">The sequence shown here is derived from an EMBL/GenBank/DDBJ whole genome shotgun (WGS) entry which is preliminary data.</text>
</comment>
<sequence length="122" mass="13175">MTNENERGYAIAQLEDVEVGPEILEYMSRIESTFAPFGGEWLVHGTLPQVLEGHVPGNIVIIAFPSPDAAHRWYASPAYQEIVELRVAHSRSTLAVLTGVKPGYRAEATVAALRAAVAESSG</sequence>